<dbReference type="OrthoDB" id="9803541at2"/>
<dbReference type="InterPro" id="IPR001857">
    <property type="entry name" value="Ribosomal_bL19"/>
</dbReference>
<name>A0A4D6YP14_9GAMM</name>
<keyword evidence="3 5" id="KW-0687">Ribonucleoprotein</keyword>
<comment type="function">
    <text evidence="5 6">This protein is located at the 30S-50S ribosomal subunit interface and may play a role in the structure and function of the aminoacyl-tRNA binding site.</text>
</comment>
<proteinExistence type="inferred from homology"/>
<dbReference type="PROSITE" id="PS01015">
    <property type="entry name" value="RIBOSOMAL_L19"/>
    <property type="match status" value="1"/>
</dbReference>
<dbReference type="FunFam" id="2.30.30.790:FF:000001">
    <property type="entry name" value="50S ribosomal protein L19"/>
    <property type="match status" value="1"/>
</dbReference>
<dbReference type="Proteomes" id="UP000298782">
    <property type="component" value="Chromosome"/>
</dbReference>
<dbReference type="GO" id="GO:0003735">
    <property type="term" value="F:structural constituent of ribosome"/>
    <property type="evidence" value="ECO:0007669"/>
    <property type="project" value="InterPro"/>
</dbReference>
<dbReference type="InterPro" id="IPR038657">
    <property type="entry name" value="Ribosomal_bL19_sf"/>
</dbReference>
<dbReference type="PRINTS" id="PR00061">
    <property type="entry name" value="RIBOSOMALL19"/>
</dbReference>
<evidence type="ECO:0000256" key="2">
    <source>
        <dbReference type="ARBA" id="ARBA00022980"/>
    </source>
</evidence>
<dbReference type="GO" id="GO:0006412">
    <property type="term" value="P:translation"/>
    <property type="evidence" value="ECO:0007669"/>
    <property type="project" value="UniProtKB-UniRule"/>
</dbReference>
<dbReference type="RefSeq" id="WP_158353564.1">
    <property type="nucleotide sequence ID" value="NZ_CP034852.1"/>
</dbReference>
<dbReference type="GO" id="GO:0022625">
    <property type="term" value="C:cytosolic large ribosomal subunit"/>
    <property type="evidence" value="ECO:0007669"/>
    <property type="project" value="TreeGrafter"/>
</dbReference>
<evidence type="ECO:0000256" key="1">
    <source>
        <dbReference type="ARBA" id="ARBA00005781"/>
    </source>
</evidence>
<evidence type="ECO:0000313" key="8">
    <source>
        <dbReference type="Proteomes" id="UP000298782"/>
    </source>
</evidence>
<dbReference type="NCBIfam" id="TIGR01024">
    <property type="entry name" value="rplS_bact"/>
    <property type="match status" value="1"/>
</dbReference>
<dbReference type="Gene3D" id="2.30.30.790">
    <property type="match status" value="1"/>
</dbReference>
<protein>
    <recommendedName>
        <fullName evidence="4 5">Large ribosomal subunit protein bL19</fullName>
    </recommendedName>
</protein>
<sequence length="114" mass="13332">MNLILKKIEKKQMNIKIPHFNTGDTIEVNVWIVEGDKKRTQKFIGIVISIKKRQLNSSFTVRKISNGEGIERVFQMYSPVIDTINIIRRGSVRKAKLYFLRNRKGKAARIKEKM</sequence>
<evidence type="ECO:0000256" key="5">
    <source>
        <dbReference type="HAMAP-Rule" id="MF_00402"/>
    </source>
</evidence>
<dbReference type="PANTHER" id="PTHR15680:SF9">
    <property type="entry name" value="LARGE RIBOSOMAL SUBUNIT PROTEIN BL19M"/>
    <property type="match status" value="1"/>
</dbReference>
<keyword evidence="2 5" id="KW-0689">Ribosomal protein</keyword>
<dbReference type="InterPro" id="IPR018257">
    <property type="entry name" value="Ribosomal_bL19_CS"/>
</dbReference>
<evidence type="ECO:0000256" key="4">
    <source>
        <dbReference type="ARBA" id="ARBA00035171"/>
    </source>
</evidence>
<dbReference type="Pfam" id="PF01245">
    <property type="entry name" value="Ribosomal_L19"/>
    <property type="match status" value="1"/>
</dbReference>
<organism evidence="7 8">
    <name type="scientific">Buchnera aphidicola</name>
    <name type="common">Thelaxes californica</name>
    <dbReference type="NCBI Taxonomy" id="1315998"/>
    <lineage>
        <taxon>Bacteria</taxon>
        <taxon>Pseudomonadati</taxon>
        <taxon>Pseudomonadota</taxon>
        <taxon>Gammaproteobacteria</taxon>
        <taxon>Enterobacterales</taxon>
        <taxon>Erwiniaceae</taxon>
        <taxon>Buchnera</taxon>
    </lineage>
</organism>
<dbReference type="AlphaFoldDB" id="A0A4D6YP14"/>
<reference evidence="7 8" key="2">
    <citation type="submission" date="2019-05" db="EMBL/GenBank/DDBJ databases">
        <title>Genome evolution of the obligate endosymbiont Buchnera aphidicola.</title>
        <authorList>
            <person name="Moran N.A."/>
        </authorList>
    </citation>
    <scope>NUCLEOTIDE SEQUENCE [LARGE SCALE GENOMIC DNA]</scope>
    <source>
        <strain evidence="7 8">Tca</strain>
    </source>
</reference>
<reference evidence="7 8" key="1">
    <citation type="submission" date="2018-12" db="EMBL/GenBank/DDBJ databases">
        <authorList>
            <person name="Chong R.A."/>
        </authorList>
    </citation>
    <scope>NUCLEOTIDE SEQUENCE [LARGE SCALE GENOMIC DNA]</scope>
    <source>
        <strain evidence="7 8">Tca</strain>
    </source>
</reference>
<evidence type="ECO:0000256" key="6">
    <source>
        <dbReference type="RuleBase" id="RU000559"/>
    </source>
</evidence>
<evidence type="ECO:0000256" key="3">
    <source>
        <dbReference type="ARBA" id="ARBA00023274"/>
    </source>
</evidence>
<dbReference type="SUPFAM" id="SSF50104">
    <property type="entry name" value="Translation proteins SH3-like domain"/>
    <property type="match status" value="1"/>
</dbReference>
<dbReference type="InterPro" id="IPR008991">
    <property type="entry name" value="Translation_prot_SH3-like_sf"/>
</dbReference>
<evidence type="ECO:0000313" key="7">
    <source>
        <dbReference type="EMBL" id="QCI26835.1"/>
    </source>
</evidence>
<keyword evidence="8" id="KW-1185">Reference proteome</keyword>
<gene>
    <name evidence="5" type="primary">rplS</name>
    <name evidence="7" type="ORF">D9V80_01540</name>
</gene>
<dbReference type="PANTHER" id="PTHR15680">
    <property type="entry name" value="RIBOSOMAL PROTEIN L19"/>
    <property type="match status" value="1"/>
</dbReference>
<dbReference type="EMBL" id="CP034852">
    <property type="protein sequence ID" value="QCI26835.1"/>
    <property type="molecule type" value="Genomic_DNA"/>
</dbReference>
<accession>A0A4D6YP14</accession>
<dbReference type="HAMAP" id="MF_00402">
    <property type="entry name" value="Ribosomal_bL19"/>
    <property type="match status" value="1"/>
</dbReference>
<dbReference type="PIRSF" id="PIRSF002191">
    <property type="entry name" value="Ribosomal_L19"/>
    <property type="match status" value="1"/>
</dbReference>
<comment type="similarity">
    <text evidence="1 5 6">Belongs to the bacterial ribosomal protein bL19 family.</text>
</comment>